<keyword evidence="4" id="KW-0808">Transferase</keyword>
<sequence>MLPNYLRILLTPIAMLSRRKLIQRLSAMPLLGGVLGSVTPFESALAAPAATRNLLKELGLRTFINAAGTYTAMTGSLMHDEVMEAIQAASKEFVMLDDVQTKVGEKIAALTHAESAVVTAGCFSAMTLGLAGVLTGMDQKKVEQLPHLAGTGMKSEVIAQKGHNVGYNHALTNTGCKIVEVETVEDVEKAINEKTAMLWFLHIQSDKGKIMHEQWVALGKKHNIPTMIDIAADVPPVENLWKFNDMGFDLVCVSGGKAMRGPQSAGLLMGKKKYIDAARLSMPPRGSTIGRGMKVNKEEILGMYVALEKFVNQDHQKEWKMWEDRAAHIADTITKVNGVTVTTEAPPLGNHTPTLRIAWDPAKVSLTTKALQDNLRNGNPSIEVVGAPNGISITTWMLKPGQEKIVASRLKEEFTKASV</sequence>
<evidence type="ECO:0000256" key="1">
    <source>
        <dbReference type="ARBA" id="ARBA00001933"/>
    </source>
</evidence>
<dbReference type="GO" id="GO:0008483">
    <property type="term" value="F:transaminase activity"/>
    <property type="evidence" value="ECO:0007669"/>
    <property type="project" value="UniProtKB-KW"/>
</dbReference>
<dbReference type="InterPro" id="IPR015424">
    <property type="entry name" value="PyrdxlP-dep_Trfase"/>
</dbReference>
<name>A0ABP8KQ78_9BACT</name>
<gene>
    <name evidence="4" type="ORF">GCM10023187_41090</name>
</gene>
<dbReference type="Pfam" id="PF03841">
    <property type="entry name" value="SelA"/>
    <property type="match status" value="1"/>
</dbReference>
<dbReference type="EMBL" id="BAABHB010000010">
    <property type="protein sequence ID" value="GAA4413120.1"/>
    <property type="molecule type" value="Genomic_DNA"/>
</dbReference>
<dbReference type="SUPFAM" id="SSF53383">
    <property type="entry name" value="PLP-dependent transferases"/>
    <property type="match status" value="1"/>
</dbReference>
<proteinExistence type="inferred from homology"/>
<dbReference type="Gene3D" id="3.40.640.10">
    <property type="entry name" value="Type I PLP-dependent aspartate aminotransferase-like (Major domain)"/>
    <property type="match status" value="1"/>
</dbReference>
<evidence type="ECO:0000313" key="4">
    <source>
        <dbReference type="EMBL" id="GAA4413120.1"/>
    </source>
</evidence>
<accession>A0ABP8KQ78</accession>
<comment type="similarity">
    <text evidence="3">Belongs to the SelA family.</text>
</comment>
<dbReference type="PANTHER" id="PTHR32328">
    <property type="entry name" value="L-SERYL-TRNA(SEC) SELENIUM TRANSFERASE"/>
    <property type="match status" value="1"/>
</dbReference>
<reference evidence="5" key="1">
    <citation type="journal article" date="2019" name="Int. J. Syst. Evol. Microbiol.">
        <title>The Global Catalogue of Microorganisms (GCM) 10K type strain sequencing project: providing services to taxonomists for standard genome sequencing and annotation.</title>
        <authorList>
            <consortium name="The Broad Institute Genomics Platform"/>
            <consortium name="The Broad Institute Genome Sequencing Center for Infectious Disease"/>
            <person name="Wu L."/>
            <person name="Ma J."/>
        </authorList>
    </citation>
    <scope>NUCLEOTIDE SEQUENCE [LARGE SCALE GENOMIC DNA]</scope>
    <source>
        <strain evidence="5">JCM 17925</strain>
    </source>
</reference>
<protein>
    <submittedName>
        <fullName evidence="4">Aminotransferase class V-fold PLP-dependent enzyme</fullName>
    </submittedName>
</protein>
<keyword evidence="4" id="KW-0032">Aminotransferase</keyword>
<dbReference type="InterPro" id="IPR018319">
    <property type="entry name" value="SelA-like"/>
</dbReference>
<evidence type="ECO:0000256" key="3">
    <source>
        <dbReference type="ARBA" id="ARBA00044507"/>
    </source>
</evidence>
<dbReference type="PANTHER" id="PTHR32328:SF0">
    <property type="entry name" value="L-SERYL-TRNA(SEC) SELENIUM TRANSFERASE"/>
    <property type="match status" value="1"/>
</dbReference>
<dbReference type="InterPro" id="IPR015421">
    <property type="entry name" value="PyrdxlP-dep_Trfase_major"/>
</dbReference>
<keyword evidence="5" id="KW-1185">Reference proteome</keyword>
<evidence type="ECO:0000256" key="2">
    <source>
        <dbReference type="ARBA" id="ARBA00022898"/>
    </source>
</evidence>
<evidence type="ECO:0000313" key="5">
    <source>
        <dbReference type="Proteomes" id="UP001500936"/>
    </source>
</evidence>
<comment type="cofactor">
    <cofactor evidence="1">
        <name>pyridoxal 5'-phosphate</name>
        <dbReference type="ChEBI" id="CHEBI:597326"/>
    </cofactor>
</comment>
<comment type="caution">
    <text evidence="4">The sequence shown here is derived from an EMBL/GenBank/DDBJ whole genome shotgun (WGS) entry which is preliminary data.</text>
</comment>
<keyword evidence="2" id="KW-0663">Pyridoxal phosphate</keyword>
<organism evidence="4 5">
    <name type="scientific">Nibrella viscosa</name>
    <dbReference type="NCBI Taxonomy" id="1084524"/>
    <lineage>
        <taxon>Bacteria</taxon>
        <taxon>Pseudomonadati</taxon>
        <taxon>Bacteroidota</taxon>
        <taxon>Cytophagia</taxon>
        <taxon>Cytophagales</taxon>
        <taxon>Spirosomataceae</taxon>
        <taxon>Nibrella</taxon>
    </lineage>
</organism>
<dbReference type="Proteomes" id="UP001500936">
    <property type="component" value="Unassembled WGS sequence"/>
</dbReference>